<protein>
    <submittedName>
        <fullName evidence="2">Uncharacterized protein</fullName>
    </submittedName>
</protein>
<accession>A0A8K0W2L5</accession>
<organism evidence="2 3">
    <name type="scientific">Paraphoma chrysanthemicola</name>
    <dbReference type="NCBI Taxonomy" id="798071"/>
    <lineage>
        <taxon>Eukaryota</taxon>
        <taxon>Fungi</taxon>
        <taxon>Dikarya</taxon>
        <taxon>Ascomycota</taxon>
        <taxon>Pezizomycotina</taxon>
        <taxon>Dothideomycetes</taxon>
        <taxon>Pleosporomycetidae</taxon>
        <taxon>Pleosporales</taxon>
        <taxon>Pleosporineae</taxon>
        <taxon>Phaeosphaeriaceae</taxon>
        <taxon>Paraphoma</taxon>
    </lineage>
</organism>
<proteinExistence type="predicted"/>
<dbReference type="Proteomes" id="UP000813461">
    <property type="component" value="Unassembled WGS sequence"/>
</dbReference>
<dbReference type="EMBL" id="JAGMVJ010000003">
    <property type="protein sequence ID" value="KAH7092149.1"/>
    <property type="molecule type" value="Genomic_DNA"/>
</dbReference>
<dbReference type="AlphaFoldDB" id="A0A8K0W2L5"/>
<sequence>MAPHKSHDPEKYPPISQQDEEMIKQGIEKAETGLDVKDASSVSSNEGDEKPADDSTFQPNRIFYILRHNLFSKEISIIDITSLLSVPYTGREITDEFRDAARALSEDKTIAANYIYRFKAKHWYSSESTMTDSTGAHLVDWKHGAFSSSSATLTFPASSAHSSHSIVMKPPKWYKRTNEWVRDSITYAWRCDSKRKANRMTLVKTVGARQQVVGRYVQRWGSWITGGVLLVDGREEDEVIACATTCVMLRRMQQRAAERSRPGGGGGGGGE</sequence>
<feature type="compositionally biased region" description="Basic and acidic residues" evidence="1">
    <location>
        <begin position="21"/>
        <end position="38"/>
    </location>
</feature>
<feature type="compositionally biased region" description="Basic and acidic residues" evidence="1">
    <location>
        <begin position="1"/>
        <end position="11"/>
    </location>
</feature>
<gene>
    <name evidence="2" type="ORF">FB567DRAFT_232402</name>
</gene>
<evidence type="ECO:0000313" key="2">
    <source>
        <dbReference type="EMBL" id="KAH7092149.1"/>
    </source>
</evidence>
<name>A0A8K0W2L5_9PLEO</name>
<keyword evidence="3" id="KW-1185">Reference proteome</keyword>
<reference evidence="2" key="1">
    <citation type="journal article" date="2021" name="Nat. Commun.">
        <title>Genetic determinants of endophytism in the Arabidopsis root mycobiome.</title>
        <authorList>
            <person name="Mesny F."/>
            <person name="Miyauchi S."/>
            <person name="Thiergart T."/>
            <person name="Pickel B."/>
            <person name="Atanasova L."/>
            <person name="Karlsson M."/>
            <person name="Huettel B."/>
            <person name="Barry K.W."/>
            <person name="Haridas S."/>
            <person name="Chen C."/>
            <person name="Bauer D."/>
            <person name="Andreopoulos W."/>
            <person name="Pangilinan J."/>
            <person name="LaButti K."/>
            <person name="Riley R."/>
            <person name="Lipzen A."/>
            <person name="Clum A."/>
            <person name="Drula E."/>
            <person name="Henrissat B."/>
            <person name="Kohler A."/>
            <person name="Grigoriev I.V."/>
            <person name="Martin F.M."/>
            <person name="Hacquard S."/>
        </authorList>
    </citation>
    <scope>NUCLEOTIDE SEQUENCE</scope>
    <source>
        <strain evidence="2">MPI-SDFR-AT-0120</strain>
    </source>
</reference>
<evidence type="ECO:0000313" key="3">
    <source>
        <dbReference type="Proteomes" id="UP000813461"/>
    </source>
</evidence>
<evidence type="ECO:0000256" key="1">
    <source>
        <dbReference type="SAM" id="MobiDB-lite"/>
    </source>
</evidence>
<feature type="region of interest" description="Disordered" evidence="1">
    <location>
        <begin position="1"/>
        <end position="54"/>
    </location>
</feature>
<comment type="caution">
    <text evidence="2">The sequence shown here is derived from an EMBL/GenBank/DDBJ whole genome shotgun (WGS) entry which is preliminary data.</text>
</comment>
<dbReference type="OrthoDB" id="21214at2759"/>